<evidence type="ECO:0000256" key="2">
    <source>
        <dbReference type="SAM" id="SignalP"/>
    </source>
</evidence>
<feature type="domain" description="Chitin-binding type-3" evidence="3">
    <location>
        <begin position="79"/>
        <end position="125"/>
    </location>
</feature>
<feature type="domain" description="Chitin-binding type-3" evidence="3">
    <location>
        <begin position="22"/>
        <end position="70"/>
    </location>
</feature>
<feature type="chain" id="PRO_5027026519" description="Chitin-binding type-3 domain-containing protein" evidence="2">
    <location>
        <begin position="22"/>
        <end position="132"/>
    </location>
</feature>
<dbReference type="GO" id="GO:0030246">
    <property type="term" value="F:carbohydrate binding"/>
    <property type="evidence" value="ECO:0007669"/>
    <property type="project" value="InterPro"/>
</dbReference>
<feature type="signal peptide" evidence="2">
    <location>
        <begin position="1"/>
        <end position="21"/>
    </location>
</feature>
<dbReference type="AlphaFoldDB" id="A0A6M8SX75"/>
<dbReference type="InterPro" id="IPR036573">
    <property type="entry name" value="CBM_sf_5/12"/>
</dbReference>
<dbReference type="InterPro" id="IPR003610">
    <property type="entry name" value="CBM5/12"/>
</dbReference>
<dbReference type="GO" id="GO:0004553">
    <property type="term" value="F:hydrolase activity, hydrolyzing O-glycosyl compounds"/>
    <property type="evidence" value="ECO:0007669"/>
    <property type="project" value="InterPro"/>
</dbReference>
<dbReference type="RefSeq" id="WP_173533702.1">
    <property type="nucleotide sequence ID" value="NZ_CP054143.1"/>
</dbReference>
<dbReference type="Pfam" id="PF02839">
    <property type="entry name" value="CBM_5_12"/>
    <property type="match status" value="2"/>
</dbReference>
<protein>
    <recommendedName>
        <fullName evidence="3">Chitin-binding type-3 domain-containing protein</fullName>
    </recommendedName>
</protein>
<dbReference type="Gene3D" id="2.10.10.20">
    <property type="entry name" value="Carbohydrate-binding module superfamily 5/12"/>
    <property type="match status" value="2"/>
</dbReference>
<evidence type="ECO:0000313" key="5">
    <source>
        <dbReference type="Proteomes" id="UP000504844"/>
    </source>
</evidence>
<dbReference type="GO" id="GO:0005975">
    <property type="term" value="P:carbohydrate metabolic process"/>
    <property type="evidence" value="ECO:0007669"/>
    <property type="project" value="InterPro"/>
</dbReference>
<proteinExistence type="predicted"/>
<keyword evidence="1" id="KW-0378">Hydrolase</keyword>
<keyword evidence="5" id="KW-1185">Reference proteome</keyword>
<dbReference type="SUPFAM" id="SSF51055">
    <property type="entry name" value="Carbohydrate binding domain"/>
    <property type="match status" value="2"/>
</dbReference>
<dbReference type="Proteomes" id="UP000504844">
    <property type="component" value="Chromosome"/>
</dbReference>
<reference evidence="4 5" key="1">
    <citation type="submission" date="2020-05" db="EMBL/GenBank/DDBJ databases">
        <title>Complete genome sequence of Deefgea sp. D17.</title>
        <authorList>
            <person name="Bae J.-W."/>
            <person name="Han J.E."/>
        </authorList>
    </citation>
    <scope>NUCLEOTIDE SEQUENCE [LARGE SCALE GENOMIC DNA]</scope>
    <source>
        <strain evidence="4 5">D17</strain>
    </source>
</reference>
<dbReference type="EMBL" id="CP054143">
    <property type="protein sequence ID" value="QKJ67199.1"/>
    <property type="molecule type" value="Genomic_DNA"/>
</dbReference>
<name>A0A6M8SX75_9NEIS</name>
<dbReference type="SMART" id="SM00495">
    <property type="entry name" value="ChtBD3"/>
    <property type="match status" value="2"/>
</dbReference>
<organism evidence="4 5">
    <name type="scientific">Deefgea piscis</name>
    <dbReference type="NCBI Taxonomy" id="2739061"/>
    <lineage>
        <taxon>Bacteria</taxon>
        <taxon>Pseudomonadati</taxon>
        <taxon>Pseudomonadota</taxon>
        <taxon>Betaproteobacteria</taxon>
        <taxon>Neisseriales</taxon>
        <taxon>Chitinibacteraceae</taxon>
        <taxon>Deefgea</taxon>
    </lineage>
</organism>
<evidence type="ECO:0000313" key="4">
    <source>
        <dbReference type="EMBL" id="QKJ67199.1"/>
    </source>
</evidence>
<sequence length="132" mass="15187">MSFRTKALLSLLLLVATSAWAASPWREGRHYHQGEIVRYQGQTYEARQGHKAERGANWNPEAAASLWAPLERRNNSRFGWQEGKYYSKGQIVNYQGRSYRVRQGHQSERGANWNPAAAPSLWEALDGNVNWR</sequence>
<gene>
    <name evidence="4" type="ORF">HQN60_11070</name>
</gene>
<dbReference type="GO" id="GO:0005576">
    <property type="term" value="C:extracellular region"/>
    <property type="evidence" value="ECO:0007669"/>
    <property type="project" value="InterPro"/>
</dbReference>
<evidence type="ECO:0000256" key="1">
    <source>
        <dbReference type="ARBA" id="ARBA00022801"/>
    </source>
</evidence>
<evidence type="ECO:0000259" key="3">
    <source>
        <dbReference type="SMART" id="SM00495"/>
    </source>
</evidence>
<dbReference type="KEGG" id="dee:HQN60_11070"/>
<accession>A0A6M8SX75</accession>
<keyword evidence="2" id="KW-0732">Signal</keyword>
<dbReference type="CDD" id="cd12214">
    <property type="entry name" value="ChiA1_BD"/>
    <property type="match status" value="2"/>
</dbReference>